<evidence type="ECO:0000313" key="5">
    <source>
        <dbReference type="EMBL" id="AKJ26730.1"/>
    </source>
</evidence>
<name>A0A0G3BJK9_9BURK</name>
<evidence type="ECO:0000313" key="6">
    <source>
        <dbReference type="Proteomes" id="UP000035352"/>
    </source>
</evidence>
<dbReference type="AlphaFoldDB" id="A0A0G3BJK9"/>
<organism evidence="5 6">
    <name type="scientific">Caldimonas brevitalea</name>
    <dbReference type="NCBI Taxonomy" id="413882"/>
    <lineage>
        <taxon>Bacteria</taxon>
        <taxon>Pseudomonadati</taxon>
        <taxon>Pseudomonadota</taxon>
        <taxon>Betaproteobacteria</taxon>
        <taxon>Burkholderiales</taxon>
        <taxon>Sphaerotilaceae</taxon>
        <taxon>Caldimonas</taxon>
    </lineage>
</organism>
<proteinExistence type="inferred from homology"/>
<evidence type="ECO:0000256" key="1">
    <source>
        <dbReference type="ARBA" id="ARBA00006739"/>
    </source>
</evidence>
<protein>
    <submittedName>
        <fullName evidence="5">Glycosyl transferase</fullName>
    </submittedName>
</protein>
<sequence length="300" mass="33221">MLFDPRTSIVVLTHNRVDELSRTLAHLIALPGRLPLIVVDNASTDGTSARIRHDFPQVQLVRCDDNLGAAGRNAGVEQVRTPYVAFCDDDTWWAPDALQRAGDLLDAHPRVAAVAARVLVGPQGREDPTCRFMAHSPLQANDLPGPALIGFMAGAVVMRTDAFRAAGGYERRLFIGCEERLLGLDLASHGWQMVYAADVVTHHHPSPSRDAGGRRVLHSRNTLWIAWMRLPWSSLWHETRRVLREAAASDQLAAVLRQSLAGLPWVLRQRRVLSPEVEDMRRQVLGGPPRRAVKPNPARA</sequence>
<dbReference type="Proteomes" id="UP000035352">
    <property type="component" value="Chromosome"/>
</dbReference>
<evidence type="ECO:0000259" key="4">
    <source>
        <dbReference type="Pfam" id="PF00535"/>
    </source>
</evidence>
<evidence type="ECO:0000256" key="3">
    <source>
        <dbReference type="ARBA" id="ARBA00022679"/>
    </source>
</evidence>
<keyword evidence="6" id="KW-1185">Reference proteome</keyword>
<accession>A0A0G3BJK9</accession>
<dbReference type="STRING" id="413882.AAW51_0039"/>
<keyword evidence="2" id="KW-0328">Glycosyltransferase</keyword>
<feature type="domain" description="Glycosyltransferase 2-like" evidence="4">
    <location>
        <begin position="8"/>
        <end position="138"/>
    </location>
</feature>
<comment type="similarity">
    <text evidence="1">Belongs to the glycosyltransferase 2 family.</text>
</comment>
<dbReference type="InterPro" id="IPR029044">
    <property type="entry name" value="Nucleotide-diphossugar_trans"/>
</dbReference>
<keyword evidence="3 5" id="KW-0808">Transferase</keyword>
<dbReference type="Pfam" id="PF00535">
    <property type="entry name" value="Glycos_transf_2"/>
    <property type="match status" value="1"/>
</dbReference>
<dbReference type="PANTHER" id="PTHR43179:SF12">
    <property type="entry name" value="GALACTOFURANOSYLTRANSFERASE GLFT2"/>
    <property type="match status" value="1"/>
</dbReference>
<dbReference type="EMBL" id="CP011371">
    <property type="protein sequence ID" value="AKJ26730.1"/>
    <property type="molecule type" value="Genomic_DNA"/>
</dbReference>
<reference evidence="5 6" key="1">
    <citation type="submission" date="2015-05" db="EMBL/GenBank/DDBJ databases">
        <authorList>
            <person name="Tang B."/>
            <person name="Yu Y."/>
        </authorList>
    </citation>
    <scope>NUCLEOTIDE SEQUENCE [LARGE SCALE GENOMIC DNA]</scope>
    <source>
        <strain evidence="5 6">DSM 7029</strain>
    </source>
</reference>
<gene>
    <name evidence="5" type="ORF">AAW51_0039</name>
</gene>
<dbReference type="PANTHER" id="PTHR43179">
    <property type="entry name" value="RHAMNOSYLTRANSFERASE WBBL"/>
    <property type="match status" value="1"/>
</dbReference>
<dbReference type="GO" id="GO:0016757">
    <property type="term" value="F:glycosyltransferase activity"/>
    <property type="evidence" value="ECO:0007669"/>
    <property type="project" value="UniProtKB-KW"/>
</dbReference>
<dbReference type="RefSeq" id="WP_335337652.1">
    <property type="nucleotide sequence ID" value="NZ_CP011371.1"/>
</dbReference>
<evidence type="ECO:0000256" key="2">
    <source>
        <dbReference type="ARBA" id="ARBA00022676"/>
    </source>
</evidence>
<dbReference type="InterPro" id="IPR001173">
    <property type="entry name" value="Glyco_trans_2-like"/>
</dbReference>
<dbReference type="KEGG" id="pbh:AAW51_0039"/>
<dbReference type="SUPFAM" id="SSF53448">
    <property type="entry name" value="Nucleotide-diphospho-sugar transferases"/>
    <property type="match status" value="1"/>
</dbReference>
<dbReference type="Gene3D" id="3.90.550.10">
    <property type="entry name" value="Spore Coat Polysaccharide Biosynthesis Protein SpsA, Chain A"/>
    <property type="match status" value="1"/>
</dbReference>